<dbReference type="PROSITE" id="PS50887">
    <property type="entry name" value="GGDEF"/>
    <property type="match status" value="1"/>
</dbReference>
<keyword evidence="4" id="KW-0472">Membrane</keyword>
<keyword evidence="6" id="KW-0548">Nucleotidyltransferase</keyword>
<dbReference type="NCBIfam" id="TIGR00254">
    <property type="entry name" value="GGDEF"/>
    <property type="match status" value="1"/>
</dbReference>
<evidence type="ECO:0000256" key="1">
    <source>
        <dbReference type="ARBA" id="ARBA00012528"/>
    </source>
</evidence>
<dbReference type="PANTHER" id="PTHR45138">
    <property type="entry name" value="REGULATORY COMPONENTS OF SENSORY TRANSDUCTION SYSTEM"/>
    <property type="match status" value="1"/>
</dbReference>
<feature type="transmembrane region" description="Helical" evidence="4">
    <location>
        <begin position="131"/>
        <end position="154"/>
    </location>
</feature>
<keyword evidence="6" id="KW-0808">Transferase</keyword>
<name>A0ABV8MW92_9NEIS</name>
<reference evidence="7" key="1">
    <citation type="journal article" date="2019" name="Int. J. Syst. Evol. Microbiol.">
        <title>The Global Catalogue of Microorganisms (GCM) 10K type strain sequencing project: providing services to taxonomists for standard genome sequencing and annotation.</title>
        <authorList>
            <consortium name="The Broad Institute Genomics Platform"/>
            <consortium name="The Broad Institute Genome Sequencing Center for Infectious Disease"/>
            <person name="Wu L."/>
            <person name="Ma J."/>
        </authorList>
    </citation>
    <scope>NUCLEOTIDE SEQUENCE [LARGE SCALE GENOMIC DNA]</scope>
    <source>
        <strain evidence="7">LMG 29894</strain>
    </source>
</reference>
<dbReference type="SUPFAM" id="SSF55073">
    <property type="entry name" value="Nucleotide cyclase"/>
    <property type="match status" value="1"/>
</dbReference>
<evidence type="ECO:0000256" key="4">
    <source>
        <dbReference type="SAM" id="Phobius"/>
    </source>
</evidence>
<evidence type="ECO:0000256" key="2">
    <source>
        <dbReference type="ARBA" id="ARBA00034247"/>
    </source>
</evidence>
<protein>
    <recommendedName>
        <fullName evidence="1">diguanylate cyclase</fullName>
        <ecNumber evidence="1">2.7.7.65</ecNumber>
    </recommendedName>
</protein>
<dbReference type="Gene3D" id="3.30.450.40">
    <property type="match status" value="1"/>
</dbReference>
<dbReference type="Pfam" id="PF00990">
    <property type="entry name" value="GGDEF"/>
    <property type="match status" value="1"/>
</dbReference>
<keyword evidence="7" id="KW-1185">Reference proteome</keyword>
<organism evidence="6 7">
    <name type="scientific">Chitinimonas lacunae</name>
    <dbReference type="NCBI Taxonomy" id="1963018"/>
    <lineage>
        <taxon>Bacteria</taxon>
        <taxon>Pseudomonadati</taxon>
        <taxon>Pseudomonadota</taxon>
        <taxon>Betaproteobacteria</taxon>
        <taxon>Neisseriales</taxon>
        <taxon>Chitinibacteraceae</taxon>
        <taxon>Chitinimonas</taxon>
    </lineage>
</organism>
<dbReference type="InterPro" id="IPR000160">
    <property type="entry name" value="GGDEF_dom"/>
</dbReference>
<dbReference type="EMBL" id="JBHSBU010000001">
    <property type="protein sequence ID" value="MFC4161242.1"/>
    <property type="molecule type" value="Genomic_DNA"/>
</dbReference>
<dbReference type="SUPFAM" id="SSF55781">
    <property type="entry name" value="GAF domain-like"/>
    <property type="match status" value="1"/>
</dbReference>
<keyword evidence="4" id="KW-1133">Transmembrane helix</keyword>
<dbReference type="InterPro" id="IPR029016">
    <property type="entry name" value="GAF-like_dom_sf"/>
</dbReference>
<dbReference type="CDD" id="cd01949">
    <property type="entry name" value="GGDEF"/>
    <property type="match status" value="1"/>
</dbReference>
<dbReference type="InterPro" id="IPR003018">
    <property type="entry name" value="GAF"/>
</dbReference>
<dbReference type="InterPro" id="IPR029787">
    <property type="entry name" value="Nucleotide_cyclase"/>
</dbReference>
<evidence type="ECO:0000256" key="3">
    <source>
        <dbReference type="SAM" id="Coils"/>
    </source>
</evidence>
<comment type="caution">
    <text evidence="6">The sequence shown here is derived from an EMBL/GenBank/DDBJ whole genome shotgun (WGS) entry which is preliminary data.</text>
</comment>
<evidence type="ECO:0000313" key="6">
    <source>
        <dbReference type="EMBL" id="MFC4161242.1"/>
    </source>
</evidence>
<dbReference type="Gene3D" id="3.30.70.270">
    <property type="match status" value="1"/>
</dbReference>
<accession>A0ABV8MW92</accession>
<keyword evidence="3" id="KW-0175">Coiled coil</keyword>
<dbReference type="SMART" id="SM00065">
    <property type="entry name" value="GAF"/>
    <property type="match status" value="1"/>
</dbReference>
<dbReference type="Pfam" id="PF01590">
    <property type="entry name" value="GAF"/>
    <property type="match status" value="1"/>
</dbReference>
<feature type="domain" description="GGDEF" evidence="5">
    <location>
        <begin position="376"/>
        <end position="510"/>
    </location>
</feature>
<proteinExistence type="predicted"/>
<comment type="catalytic activity">
    <reaction evidence="2">
        <text>2 GTP = 3',3'-c-di-GMP + 2 diphosphate</text>
        <dbReference type="Rhea" id="RHEA:24898"/>
        <dbReference type="ChEBI" id="CHEBI:33019"/>
        <dbReference type="ChEBI" id="CHEBI:37565"/>
        <dbReference type="ChEBI" id="CHEBI:58805"/>
        <dbReference type="EC" id="2.7.7.65"/>
    </reaction>
</comment>
<dbReference type="Proteomes" id="UP001595791">
    <property type="component" value="Unassembled WGS sequence"/>
</dbReference>
<dbReference type="RefSeq" id="WP_378166959.1">
    <property type="nucleotide sequence ID" value="NZ_JBHSBU010000001.1"/>
</dbReference>
<evidence type="ECO:0000259" key="5">
    <source>
        <dbReference type="PROSITE" id="PS50887"/>
    </source>
</evidence>
<keyword evidence="4" id="KW-0812">Transmembrane</keyword>
<sequence length="514" mass="57721">MLAVTGSARLRALFICAGLLMVLVALWLWRDWSQLGAQQARTSTAQLAAQQLDELPQAWRLAAPDLAARLHRLDALLADSPAQQARLRPLMQAPSTPLNATHQAQLEVLRIEQARSRQQEELRLAAAGRQLALAGAVALGLALLLLLLLHFHLAEARRQQLRHRQTIERHNEDLSQLLAEVGRHNRSLGALAELARFLQSCVSHDETAQLLRHFLPRLFRLDAGALYLPGRSHDQLERRVQWGEGEQALLVEVDQCWALRRAQPYRPGDGSDRLVCGHADEGDYLCLPLLGRGEVLGLLHLIGPPQGDDQRFEQRLAELAAELVALSILTQRLQNRLREQAIRDPLTNLYNRRYFEEAAEHELLRAARRRRDGLDTHLTLVRLDIDQFKRLNDRYGHDAGDLVLRETARLIREQLRQSDLVSRFIDEAFAILLPDSPLDDTVCRAETLRRAILRNRLQHNGALLPEINVSLGVAAYGQHGDELALLLQRAEQALHGARQVGGTRVAVAGPVDRA</sequence>
<gene>
    <name evidence="6" type="ORF">ACFOW7_18040</name>
</gene>
<evidence type="ECO:0000313" key="7">
    <source>
        <dbReference type="Proteomes" id="UP001595791"/>
    </source>
</evidence>
<dbReference type="SMART" id="SM00267">
    <property type="entry name" value="GGDEF"/>
    <property type="match status" value="1"/>
</dbReference>
<dbReference type="InterPro" id="IPR050469">
    <property type="entry name" value="Diguanylate_Cyclase"/>
</dbReference>
<dbReference type="InterPro" id="IPR043128">
    <property type="entry name" value="Rev_trsase/Diguanyl_cyclase"/>
</dbReference>
<dbReference type="GO" id="GO:0052621">
    <property type="term" value="F:diguanylate cyclase activity"/>
    <property type="evidence" value="ECO:0007669"/>
    <property type="project" value="UniProtKB-EC"/>
</dbReference>
<feature type="coiled-coil region" evidence="3">
    <location>
        <begin position="153"/>
        <end position="187"/>
    </location>
</feature>
<feature type="transmembrane region" description="Helical" evidence="4">
    <location>
        <begin position="12"/>
        <end position="29"/>
    </location>
</feature>
<dbReference type="EC" id="2.7.7.65" evidence="1"/>
<dbReference type="PANTHER" id="PTHR45138:SF9">
    <property type="entry name" value="DIGUANYLATE CYCLASE DGCM-RELATED"/>
    <property type="match status" value="1"/>
</dbReference>